<reference evidence="8 9" key="1">
    <citation type="submission" date="2019-12" db="EMBL/GenBank/DDBJ databases">
        <title>Whole genome sequencing of endophytic Actinobacterium Micromonospora sp. MPMI6T.</title>
        <authorList>
            <person name="Evv R."/>
            <person name="Podile A.R."/>
        </authorList>
    </citation>
    <scope>NUCLEOTIDE SEQUENCE [LARGE SCALE GENOMIC DNA]</scope>
    <source>
        <strain evidence="8 9">MPMI6</strain>
    </source>
</reference>
<dbReference type="PROSITE" id="PS00138">
    <property type="entry name" value="SUBTILASE_SER"/>
    <property type="match status" value="1"/>
</dbReference>
<sequence length="578" mass="62190">MQRTELARLFFGPPDQPHPWATGCPISFDTWLELAKLGTNGSPARGRLIISVDEELGARSVLEAIREAADPPGSFVASGGFIAAHITLADLIVSVLPLTSLRVLAERAHNLLVQHRGAPRAVWPDLLVETGGLRGVARRRESADELMWFMDLLLGVTAEILPRSIRENANARGSAAFAQLQRLLEAASDPGRLVDELGVLDHPQFPITAVTPNRIAIGAVTRSRATIKADAAGRLFDVDCGDIGWAVLDSGIDARHSAFRDRAEGRPGWSRVRRAFDFIQLQDMLERHGLGGVIDWPQVLPMVEMEVPRPSSASRRKALPYRPPGNHHGTHVAGVLGANWPEEKLIGVCPTIRLYDFRVLDDRGKGDEFAIITAMQAIRHINEEAGRLVIAGANLSLTIPHDVAVGSCGWTPVCIEAERLVRSGVVVVVAAGNSGYAGASTRTTGGDHRSISISDPGNAEAVITVGSTHSRHPHRHGVSYFSGRGPTADGRTKPDLLAPGEHIEGPIPNEQIRTMNGTSQAAPHVSGAAAILMARNRELIGRPERIKQILCDTATDLGRERSFQGAGLVDVLRALQSV</sequence>
<protein>
    <submittedName>
        <fullName evidence="8">S8 family serine peptidase</fullName>
    </submittedName>
</protein>
<dbReference type="InterPro" id="IPR036852">
    <property type="entry name" value="Peptidase_S8/S53_dom_sf"/>
</dbReference>
<dbReference type="PROSITE" id="PS51892">
    <property type="entry name" value="SUBTILASE"/>
    <property type="match status" value="1"/>
</dbReference>
<organism evidence="8 9">
    <name type="scientific">Micromonospora echinofusca</name>
    <dbReference type="NCBI Taxonomy" id="47858"/>
    <lineage>
        <taxon>Bacteria</taxon>
        <taxon>Bacillati</taxon>
        <taxon>Actinomycetota</taxon>
        <taxon>Actinomycetes</taxon>
        <taxon>Micromonosporales</taxon>
        <taxon>Micromonosporaceae</taxon>
        <taxon>Micromonospora</taxon>
    </lineage>
</organism>
<keyword evidence="9" id="KW-1185">Reference proteome</keyword>
<feature type="region of interest" description="Disordered" evidence="6">
    <location>
        <begin position="467"/>
        <end position="486"/>
    </location>
</feature>
<accession>A0ABS3VJV4</accession>
<gene>
    <name evidence="8" type="ORF">GSF22_02020</name>
</gene>
<evidence type="ECO:0000256" key="2">
    <source>
        <dbReference type="ARBA" id="ARBA00022670"/>
    </source>
</evidence>
<dbReference type="RefSeq" id="WP_208810973.1">
    <property type="nucleotide sequence ID" value="NZ_WVUH01000006.1"/>
</dbReference>
<evidence type="ECO:0000256" key="3">
    <source>
        <dbReference type="ARBA" id="ARBA00022801"/>
    </source>
</evidence>
<comment type="caution">
    <text evidence="8">The sequence shown here is derived from an EMBL/GenBank/DDBJ whole genome shotgun (WGS) entry which is preliminary data.</text>
</comment>
<dbReference type="Pfam" id="PF00082">
    <property type="entry name" value="Peptidase_S8"/>
    <property type="match status" value="1"/>
</dbReference>
<dbReference type="InterPro" id="IPR015500">
    <property type="entry name" value="Peptidase_S8_subtilisin-rel"/>
</dbReference>
<dbReference type="InterPro" id="IPR000209">
    <property type="entry name" value="Peptidase_S8/S53_dom"/>
</dbReference>
<dbReference type="InterPro" id="IPR023828">
    <property type="entry name" value="Peptidase_S8_Ser-AS"/>
</dbReference>
<dbReference type="PANTHER" id="PTHR43806">
    <property type="entry name" value="PEPTIDASE S8"/>
    <property type="match status" value="1"/>
</dbReference>
<keyword evidence="3 5" id="KW-0378">Hydrolase</keyword>
<evidence type="ECO:0000313" key="8">
    <source>
        <dbReference type="EMBL" id="MBO4204787.1"/>
    </source>
</evidence>
<dbReference type="PANTHER" id="PTHR43806:SF11">
    <property type="entry name" value="CEREVISIN-RELATED"/>
    <property type="match status" value="1"/>
</dbReference>
<dbReference type="PROSITE" id="PS00137">
    <property type="entry name" value="SUBTILASE_HIS"/>
    <property type="match status" value="1"/>
</dbReference>
<dbReference type="Gene3D" id="3.40.50.200">
    <property type="entry name" value="Peptidase S8/S53 domain"/>
    <property type="match status" value="1"/>
</dbReference>
<dbReference type="EMBL" id="WVUH01000006">
    <property type="protein sequence ID" value="MBO4204787.1"/>
    <property type="molecule type" value="Genomic_DNA"/>
</dbReference>
<feature type="active site" description="Charge relay system" evidence="5">
    <location>
        <position position="519"/>
    </location>
</feature>
<keyword evidence="4 5" id="KW-0720">Serine protease</keyword>
<dbReference type="Proteomes" id="UP000823521">
    <property type="component" value="Unassembled WGS sequence"/>
</dbReference>
<feature type="domain" description="Peptidase S8/S53" evidence="7">
    <location>
        <begin position="246"/>
        <end position="564"/>
    </location>
</feature>
<proteinExistence type="inferred from homology"/>
<evidence type="ECO:0000313" key="9">
    <source>
        <dbReference type="Proteomes" id="UP000823521"/>
    </source>
</evidence>
<feature type="active site" description="Charge relay system" evidence="5">
    <location>
        <position position="328"/>
    </location>
</feature>
<evidence type="ECO:0000256" key="6">
    <source>
        <dbReference type="SAM" id="MobiDB-lite"/>
    </source>
</evidence>
<name>A0ABS3VJV4_MICEH</name>
<evidence type="ECO:0000259" key="7">
    <source>
        <dbReference type="Pfam" id="PF00082"/>
    </source>
</evidence>
<keyword evidence="2 5" id="KW-0645">Protease</keyword>
<feature type="active site" description="Charge relay system" evidence="5">
    <location>
        <position position="249"/>
    </location>
</feature>
<evidence type="ECO:0000256" key="4">
    <source>
        <dbReference type="ARBA" id="ARBA00022825"/>
    </source>
</evidence>
<comment type="similarity">
    <text evidence="1 5">Belongs to the peptidase S8 family.</text>
</comment>
<evidence type="ECO:0000256" key="1">
    <source>
        <dbReference type="ARBA" id="ARBA00011073"/>
    </source>
</evidence>
<dbReference type="InterPro" id="IPR050131">
    <property type="entry name" value="Peptidase_S8_subtilisin-like"/>
</dbReference>
<evidence type="ECO:0000256" key="5">
    <source>
        <dbReference type="PROSITE-ProRule" id="PRU01240"/>
    </source>
</evidence>
<dbReference type="PRINTS" id="PR00723">
    <property type="entry name" value="SUBTILISIN"/>
</dbReference>
<dbReference type="SUPFAM" id="SSF52743">
    <property type="entry name" value="Subtilisin-like"/>
    <property type="match status" value="1"/>
</dbReference>
<dbReference type="InterPro" id="IPR022398">
    <property type="entry name" value="Peptidase_S8_His-AS"/>
</dbReference>